<proteinExistence type="predicted"/>
<evidence type="ECO:0000313" key="3">
    <source>
        <dbReference type="Proteomes" id="UP000824229"/>
    </source>
</evidence>
<dbReference type="Pfam" id="PF00882">
    <property type="entry name" value="Zn_dep_PLPC"/>
    <property type="match status" value="1"/>
</dbReference>
<name>A0A9E2KB07_9FIRM</name>
<protein>
    <submittedName>
        <fullName evidence="2">Zinc dependent phospholipase C family protein</fullName>
    </submittedName>
</protein>
<reference evidence="2" key="1">
    <citation type="journal article" date="2021" name="PeerJ">
        <title>Extensive microbial diversity within the chicken gut microbiome revealed by metagenomics and culture.</title>
        <authorList>
            <person name="Gilroy R."/>
            <person name="Ravi A."/>
            <person name="Getino M."/>
            <person name="Pursley I."/>
            <person name="Horton D.L."/>
            <person name="Alikhan N.F."/>
            <person name="Baker D."/>
            <person name="Gharbi K."/>
            <person name="Hall N."/>
            <person name="Watson M."/>
            <person name="Adriaenssens E.M."/>
            <person name="Foster-Nyarko E."/>
            <person name="Jarju S."/>
            <person name="Secka A."/>
            <person name="Antonio M."/>
            <person name="Oren A."/>
            <person name="Chaudhuri R.R."/>
            <person name="La Ragione R."/>
            <person name="Hildebrand F."/>
            <person name="Pallen M.J."/>
        </authorList>
    </citation>
    <scope>NUCLEOTIDE SEQUENCE</scope>
    <source>
        <strain evidence="2">B5-657</strain>
    </source>
</reference>
<gene>
    <name evidence="2" type="ORF">H9872_01660</name>
</gene>
<accession>A0A9E2KB07</accession>
<dbReference type="AlphaFoldDB" id="A0A9E2KB07"/>
<comment type="caution">
    <text evidence="2">The sequence shown here is derived from an EMBL/GenBank/DDBJ whole genome shotgun (WGS) entry which is preliminary data.</text>
</comment>
<evidence type="ECO:0000313" key="2">
    <source>
        <dbReference type="EMBL" id="MBU3803452.1"/>
    </source>
</evidence>
<sequence>MPDIITHYIFGLDTVQNIKHSPLYPCLKEHKDLFSIGLQGPDPIYYHHLRKKDNKAYIAGKMHTEKTGDFLVSALCQIKKYDMNSKEFNEGLSYLSGFICHYILDSMAHPYVFYLGGRYQEELPETHKYMGLHRKIELAIDSILCEERFSVKSSNFKVYKHILKDMILPESLITMFNETIFLNYGIAGGGQIFKDAYKDVRNYYKLTYDKFGTKKMVATLTLPIFSKSLSPFMDSFSYHNCVNGNFDYMNKSKRVWLHPVTGNVYTFSFYDILRNANKKSTTLLQAAYDFATSKISSEDFRALLPNISYLTGLPCEDTRPMKYISNTYTAL</sequence>
<feature type="domain" description="Phospholipase C/D" evidence="1">
    <location>
        <begin position="6"/>
        <end position="159"/>
    </location>
</feature>
<dbReference type="InterPro" id="IPR029002">
    <property type="entry name" value="PLPC/GPLD1"/>
</dbReference>
<reference evidence="2" key="2">
    <citation type="submission" date="2021-04" db="EMBL/GenBank/DDBJ databases">
        <authorList>
            <person name="Gilroy R."/>
        </authorList>
    </citation>
    <scope>NUCLEOTIDE SEQUENCE</scope>
    <source>
        <strain evidence="2">B5-657</strain>
    </source>
</reference>
<dbReference type="EMBL" id="JAHLFQ010000027">
    <property type="protein sequence ID" value="MBU3803452.1"/>
    <property type="molecule type" value="Genomic_DNA"/>
</dbReference>
<dbReference type="Proteomes" id="UP000824229">
    <property type="component" value="Unassembled WGS sequence"/>
</dbReference>
<organism evidence="2 3">
    <name type="scientific">Candidatus Cellulosilyticum pullistercoris</name>
    <dbReference type="NCBI Taxonomy" id="2838521"/>
    <lineage>
        <taxon>Bacteria</taxon>
        <taxon>Bacillati</taxon>
        <taxon>Bacillota</taxon>
        <taxon>Clostridia</taxon>
        <taxon>Lachnospirales</taxon>
        <taxon>Cellulosilyticaceae</taxon>
        <taxon>Cellulosilyticum</taxon>
    </lineage>
</organism>
<evidence type="ECO:0000259" key="1">
    <source>
        <dbReference type="Pfam" id="PF00882"/>
    </source>
</evidence>